<dbReference type="InterPro" id="IPR034033">
    <property type="entry name" value="Serralysin-like"/>
</dbReference>
<evidence type="ECO:0000256" key="8">
    <source>
        <dbReference type="ARBA" id="ARBA00023026"/>
    </source>
</evidence>
<evidence type="ECO:0000256" key="4">
    <source>
        <dbReference type="ARBA" id="ARBA00009490"/>
    </source>
</evidence>
<feature type="domain" description="Peptidase metallopeptidase" evidence="11">
    <location>
        <begin position="26"/>
        <end position="214"/>
    </location>
</feature>
<evidence type="ECO:0000313" key="12">
    <source>
        <dbReference type="EMBL" id="MTV55759.1"/>
    </source>
</evidence>
<evidence type="ECO:0000256" key="9">
    <source>
        <dbReference type="ARBA" id="ARBA00023136"/>
    </source>
</evidence>
<dbReference type="PROSITE" id="PS00330">
    <property type="entry name" value="HEMOLYSIN_CALCIUM"/>
    <property type="match status" value="17"/>
</dbReference>
<evidence type="ECO:0000256" key="7">
    <source>
        <dbReference type="ARBA" id="ARBA00022737"/>
    </source>
</evidence>
<dbReference type="GO" id="GO:0008237">
    <property type="term" value="F:metallopeptidase activity"/>
    <property type="evidence" value="ECO:0007669"/>
    <property type="project" value="InterPro"/>
</dbReference>
<dbReference type="InterPro" id="IPR001343">
    <property type="entry name" value="Hemolysn_Ca-bd"/>
</dbReference>
<comment type="caution">
    <text evidence="12">The sequence shown here is derived from an EMBL/GenBank/DDBJ whole genome shotgun (WGS) entry which is preliminary data.</text>
</comment>
<proteinExistence type="inferred from homology"/>
<dbReference type="InterPro" id="IPR011049">
    <property type="entry name" value="Serralysin-like_metalloprot_C"/>
</dbReference>
<dbReference type="PANTHER" id="PTHR38340:SF1">
    <property type="entry name" value="S-LAYER PROTEIN"/>
    <property type="match status" value="1"/>
</dbReference>
<dbReference type="GO" id="GO:0005509">
    <property type="term" value="F:calcium ion binding"/>
    <property type="evidence" value="ECO:0007669"/>
    <property type="project" value="InterPro"/>
</dbReference>
<dbReference type="GO" id="GO:0008270">
    <property type="term" value="F:zinc ion binding"/>
    <property type="evidence" value="ECO:0007669"/>
    <property type="project" value="InterPro"/>
</dbReference>
<keyword evidence="5" id="KW-0964">Secreted</keyword>
<protein>
    <recommendedName>
        <fullName evidence="11">Peptidase metallopeptidase domain-containing protein</fullName>
    </recommendedName>
</protein>
<evidence type="ECO:0000256" key="1">
    <source>
        <dbReference type="ARBA" id="ARBA00001913"/>
    </source>
</evidence>
<dbReference type="PRINTS" id="PR00313">
    <property type="entry name" value="CABNDNGRPT"/>
</dbReference>
<keyword evidence="6" id="KW-0800">Toxin</keyword>
<accession>A0A6I3T2X8</accession>
<evidence type="ECO:0000256" key="3">
    <source>
        <dbReference type="ARBA" id="ARBA00004613"/>
    </source>
</evidence>
<dbReference type="InterPro" id="IPR050557">
    <property type="entry name" value="RTX_toxin/Mannuronan_C5-epim"/>
</dbReference>
<comment type="subcellular location">
    <subcellularLocation>
        <location evidence="2">Membrane</location>
    </subcellularLocation>
    <subcellularLocation>
        <location evidence="3">Secreted</location>
    </subcellularLocation>
</comment>
<dbReference type="Gene3D" id="2.150.10.10">
    <property type="entry name" value="Serralysin-like metalloprotease, C-terminal"/>
    <property type="match status" value="7"/>
</dbReference>
<name>A0A6I3T2X8_9BURK</name>
<dbReference type="GO" id="GO:0090729">
    <property type="term" value="F:toxin activity"/>
    <property type="evidence" value="ECO:0007669"/>
    <property type="project" value="UniProtKB-KW"/>
</dbReference>
<dbReference type="EMBL" id="WNKZ01000102">
    <property type="protein sequence ID" value="MTV55759.1"/>
    <property type="molecule type" value="Genomic_DNA"/>
</dbReference>
<dbReference type="OrthoDB" id="8607307at2"/>
<gene>
    <name evidence="12" type="ORF">GM672_23830</name>
</gene>
<dbReference type="InterPro" id="IPR024079">
    <property type="entry name" value="MetalloPept_cat_dom_sf"/>
</dbReference>
<evidence type="ECO:0000256" key="10">
    <source>
        <dbReference type="SAM" id="MobiDB-lite"/>
    </source>
</evidence>
<dbReference type="InterPro" id="IPR003995">
    <property type="entry name" value="RTX_toxin_determinant-A"/>
</dbReference>
<dbReference type="GO" id="GO:0016020">
    <property type="term" value="C:membrane"/>
    <property type="evidence" value="ECO:0007669"/>
    <property type="project" value="UniProtKB-SubCell"/>
</dbReference>
<evidence type="ECO:0000256" key="6">
    <source>
        <dbReference type="ARBA" id="ARBA00022656"/>
    </source>
</evidence>
<dbReference type="GO" id="GO:0006508">
    <property type="term" value="P:proteolysis"/>
    <property type="evidence" value="ECO:0007669"/>
    <property type="project" value="InterPro"/>
</dbReference>
<evidence type="ECO:0000256" key="5">
    <source>
        <dbReference type="ARBA" id="ARBA00022525"/>
    </source>
</evidence>
<dbReference type="InterPro" id="IPR018511">
    <property type="entry name" value="Hemolysin-typ_Ca-bd_CS"/>
</dbReference>
<dbReference type="Gene3D" id="3.40.390.10">
    <property type="entry name" value="Collagenase (Catalytic Domain)"/>
    <property type="match status" value="1"/>
</dbReference>
<dbReference type="PANTHER" id="PTHR38340">
    <property type="entry name" value="S-LAYER PROTEIN"/>
    <property type="match status" value="1"/>
</dbReference>
<dbReference type="PRINTS" id="PR01488">
    <property type="entry name" value="RTXTOXINA"/>
</dbReference>
<reference evidence="12 13" key="1">
    <citation type="submission" date="2019-11" db="EMBL/GenBank/DDBJ databases">
        <title>Type strains purchased from KCTC, JCM and DSMZ.</title>
        <authorList>
            <person name="Lu H."/>
        </authorList>
    </citation>
    <scope>NUCLEOTIDE SEQUENCE [LARGE SCALE GENOMIC DNA]</scope>
    <source>
        <strain evidence="12 13">KCTC 52429</strain>
    </source>
</reference>
<organism evidence="12 13">
    <name type="scientific">Pseudoduganella buxea</name>
    <dbReference type="NCBI Taxonomy" id="1949069"/>
    <lineage>
        <taxon>Bacteria</taxon>
        <taxon>Pseudomonadati</taxon>
        <taxon>Pseudomonadota</taxon>
        <taxon>Betaproteobacteria</taxon>
        <taxon>Burkholderiales</taxon>
        <taxon>Oxalobacteraceae</taxon>
        <taxon>Telluria group</taxon>
        <taxon>Pseudoduganella</taxon>
    </lineage>
</organism>
<comment type="similarity">
    <text evidence="4">Belongs to the peptidase M10B family.</text>
</comment>
<evidence type="ECO:0000256" key="2">
    <source>
        <dbReference type="ARBA" id="ARBA00004370"/>
    </source>
</evidence>
<evidence type="ECO:0000313" key="13">
    <source>
        <dbReference type="Proteomes" id="UP000430634"/>
    </source>
</evidence>
<dbReference type="Pfam" id="PF08548">
    <property type="entry name" value="Peptidase_M10_C"/>
    <property type="match status" value="1"/>
</dbReference>
<keyword evidence="8" id="KW-0843">Virulence</keyword>
<dbReference type="GO" id="GO:0005615">
    <property type="term" value="C:extracellular space"/>
    <property type="evidence" value="ECO:0007669"/>
    <property type="project" value="InterPro"/>
</dbReference>
<evidence type="ECO:0000259" key="11">
    <source>
        <dbReference type="SMART" id="SM00235"/>
    </source>
</evidence>
<keyword evidence="9" id="KW-0472">Membrane</keyword>
<comment type="cofactor">
    <cofactor evidence="1">
        <name>Ca(2+)</name>
        <dbReference type="ChEBI" id="CHEBI:29108"/>
    </cofactor>
</comment>
<keyword evidence="7" id="KW-0677">Repeat</keyword>
<dbReference type="SMART" id="SM00235">
    <property type="entry name" value="ZnMc"/>
    <property type="match status" value="1"/>
</dbReference>
<dbReference type="CDD" id="cd04277">
    <property type="entry name" value="ZnMc_serralysin_like"/>
    <property type="match status" value="1"/>
</dbReference>
<feature type="region of interest" description="Disordered" evidence="10">
    <location>
        <begin position="1147"/>
        <end position="1173"/>
    </location>
</feature>
<dbReference type="SUPFAM" id="SSF55486">
    <property type="entry name" value="Metalloproteases ('zincins'), catalytic domain"/>
    <property type="match status" value="1"/>
</dbReference>
<dbReference type="SUPFAM" id="SSF51120">
    <property type="entry name" value="beta-Roll"/>
    <property type="match status" value="9"/>
</dbReference>
<dbReference type="Proteomes" id="UP000430634">
    <property type="component" value="Unassembled WGS sequence"/>
</dbReference>
<dbReference type="InterPro" id="IPR013858">
    <property type="entry name" value="Peptidase_M10B_C"/>
</dbReference>
<dbReference type="InterPro" id="IPR006026">
    <property type="entry name" value="Peptidase_Metallo"/>
</dbReference>
<sequence length="1366" mass="134884">MIGPSKFCYTETMYTASGNVNIDAIARATWNPAVGTALSITYSFLTTASQAWEGDQAGFAAMTLAQQAGARTAMATWSAVANITFMEVSSGGQLRLGTNDQGNDSAAYAYYPRPGDWSGLYLNNTASYNKVFTPGGYGLLTMVHELGHSLGLKHPGDYNAGGGGTPGPYLPAETDNRDYTLMSYYNGASVDLTGKYGAAPMVYDVLAIQYLYGANTRWHTGNDVYSFANSALPQCIWDAGGTNTFDFSACTGATLIDLNDGAFSETAAGLNNVSIAFGVAVQKAVAGSGGSTIIGNELANTIVGGAGIDDIQGGAGRDSITGGAGNDLLDGGAGADTLAGGAGNDQYTVDDAGDVVVETAGAGTDVVVTTLASHTLALEAEVLRYAGFAGFAGTGNAVANLIEGASGNDLLRGMAGNDTLDGAAGNDTLDGGDGIDTARLDVAFASVTRVRLSATEVAVTNLVTGTVTVLRNIETVLFDGDARSIAEVQGVSDLPDHVTGTAGADTLDGLGGNDTILGLDGADRIDGGSGNDSLDGGAGDDTLVGTGGSDRMAGGAGNDLYLVAASGIVVTELADGGTDRIETTLASLTLAADVEQLVYTGAARFTGTGNAGANLLQGGAGADLLGGGAGDDTLAGGGGRDTLDGGTGSDTAWLAGARASWQLARPNATDLLATQSGSGVVVTLRNVEFVAFDGAPVAFTDLVTGLVSAGDDSLPGTAGNDTLDGGAGNDTMVGLAGDDSYGISATGDVVVEGQDGGTDTVRVAIAKAGSVYVLAEHVENGIVTNTAAVGLTGNAAANSLTGNATANTLLGMDGADALQGGAGNDRLDGGSGDDTLDGGTGADALLGGLGDDVYLVDVAADRITEAQDEGLDTVHTALTSYTLAQNVENLAGTMANRAYRFTGNALDNAIDGNSGNDVLAGGDGNDVLRGLAGKDSLAGGAGDDRLEGGGGNDTLDGGADADTAVFALALASYTLSRPTLDELKVVDNASGTATIVRNVEVLVFDGEQHSLAALQVGLVSVDHDVLTGTPGADSIDGLAGNDTMTGLGGDDVYTVGAVGDVIVEAPGEGLDTASVTIATAGFSYTLADNVENGVLRGTAAGTLTGNGGANTLTGNGAANTLEGLAGDDSLEGGAGIDRLLGGDGNDTLAGGAGNDSLEGGSGDDVYVTDTSGDKTVEAAGGGHDTVRTALAAWTLATDIEDLLYAGTGAFTGTGNALDNLLAGGNGADRLDGGAGNDTLAGGLGKDTLTGGQGEDSFVLRLGGGLDTVTDFVAGTDHLLLDGFGPGTELVMVEARATGLTAAKAALAIGTTAVTGAVFVVSDGTSTGVYRFAAADANATVAAAELTQLAQLTGVRTTTADDFILAS</sequence>
<dbReference type="Pfam" id="PF00353">
    <property type="entry name" value="HemolysinCabind"/>
    <property type="match status" value="10"/>
</dbReference>